<keyword evidence="3" id="KW-1185">Reference proteome</keyword>
<dbReference type="Proteomes" id="UP000790347">
    <property type="component" value="Unassembled WGS sequence"/>
</dbReference>
<protein>
    <submittedName>
        <fullName evidence="2">Uncharacterized protein</fullName>
    </submittedName>
</protein>
<evidence type="ECO:0000256" key="1">
    <source>
        <dbReference type="SAM" id="MobiDB-lite"/>
    </source>
</evidence>
<comment type="caution">
    <text evidence="2">The sequence shown here is derived from an EMBL/GenBank/DDBJ whole genome shotgun (WGS) entry which is preliminary data.</text>
</comment>
<reference evidence="2" key="1">
    <citation type="submission" date="2013-05" db="EMBL/GenBank/DDBJ databases">
        <authorList>
            <person name="Yim A.K.Y."/>
            <person name="Chan T.F."/>
            <person name="Ji K.M."/>
            <person name="Liu X.Y."/>
            <person name="Zhou J.W."/>
            <person name="Li R.Q."/>
            <person name="Yang K.Y."/>
            <person name="Li J."/>
            <person name="Li M."/>
            <person name="Law P.T.W."/>
            <person name="Wu Y.L."/>
            <person name="Cai Z.L."/>
            <person name="Qin H."/>
            <person name="Bao Y."/>
            <person name="Leung R.K.K."/>
            <person name="Ng P.K.S."/>
            <person name="Zou J."/>
            <person name="Zhong X.J."/>
            <person name="Ran P.X."/>
            <person name="Zhong N.S."/>
            <person name="Liu Z.G."/>
            <person name="Tsui S.K.W."/>
        </authorList>
    </citation>
    <scope>NUCLEOTIDE SEQUENCE</scope>
    <source>
        <strain evidence="2">Derf</strain>
        <tissue evidence="2">Whole organism</tissue>
    </source>
</reference>
<feature type="region of interest" description="Disordered" evidence="1">
    <location>
        <begin position="22"/>
        <end position="50"/>
    </location>
</feature>
<gene>
    <name evidence="2" type="ORF">DERF_014400</name>
</gene>
<sequence length="70" mass="8227">MEQIDQPLSSLSSTIMKKFFFKSDRKKNPLPPTRWPTPKTNKTDPICDPKKKINQSINQINIFETTNKKY</sequence>
<dbReference type="AlphaFoldDB" id="A0A922KU91"/>
<name>A0A922KU91_DERFA</name>
<proteinExistence type="predicted"/>
<evidence type="ECO:0000313" key="2">
    <source>
        <dbReference type="EMBL" id="KAH9493661.1"/>
    </source>
</evidence>
<accession>A0A922KU91</accession>
<feature type="compositionally biased region" description="Basic and acidic residues" evidence="1">
    <location>
        <begin position="41"/>
        <end position="50"/>
    </location>
</feature>
<organism evidence="2 3">
    <name type="scientific">Dermatophagoides farinae</name>
    <name type="common">American house dust mite</name>
    <dbReference type="NCBI Taxonomy" id="6954"/>
    <lineage>
        <taxon>Eukaryota</taxon>
        <taxon>Metazoa</taxon>
        <taxon>Ecdysozoa</taxon>
        <taxon>Arthropoda</taxon>
        <taxon>Chelicerata</taxon>
        <taxon>Arachnida</taxon>
        <taxon>Acari</taxon>
        <taxon>Acariformes</taxon>
        <taxon>Sarcoptiformes</taxon>
        <taxon>Astigmata</taxon>
        <taxon>Psoroptidia</taxon>
        <taxon>Analgoidea</taxon>
        <taxon>Pyroglyphidae</taxon>
        <taxon>Dermatophagoidinae</taxon>
        <taxon>Dermatophagoides</taxon>
    </lineage>
</organism>
<dbReference type="EMBL" id="ASGP02000008">
    <property type="protein sequence ID" value="KAH9493661.1"/>
    <property type="molecule type" value="Genomic_DNA"/>
</dbReference>
<reference evidence="2" key="2">
    <citation type="journal article" date="2022" name="Res Sq">
        <title>Comparative Genomics Reveals Insights into the Divergent Evolution of Astigmatic Mites and Household Pest Adaptations.</title>
        <authorList>
            <person name="Xiong Q."/>
            <person name="Wan A.T.-Y."/>
            <person name="Liu X.-Y."/>
            <person name="Fung C.S.-H."/>
            <person name="Xiao X."/>
            <person name="Malainual N."/>
            <person name="Hou J."/>
            <person name="Wang L."/>
            <person name="Wang M."/>
            <person name="Yang K."/>
            <person name="Cui Y."/>
            <person name="Leung E."/>
            <person name="Nong W."/>
            <person name="Shin S.-K."/>
            <person name="Au S."/>
            <person name="Jeong K.Y."/>
            <person name="Chew F.T."/>
            <person name="Hui J."/>
            <person name="Leung T.F."/>
            <person name="Tungtrongchitr A."/>
            <person name="Zhong N."/>
            <person name="Liu Z."/>
            <person name="Tsui S."/>
        </authorList>
    </citation>
    <scope>NUCLEOTIDE SEQUENCE</scope>
    <source>
        <strain evidence="2">Derf</strain>
        <tissue evidence="2">Whole organism</tissue>
    </source>
</reference>
<evidence type="ECO:0000313" key="3">
    <source>
        <dbReference type="Proteomes" id="UP000790347"/>
    </source>
</evidence>